<dbReference type="EMBL" id="BAAAPB010000001">
    <property type="protein sequence ID" value="GAA1952443.1"/>
    <property type="molecule type" value="Genomic_DNA"/>
</dbReference>
<feature type="transmembrane region" description="Helical" evidence="7">
    <location>
        <begin position="79"/>
        <end position="100"/>
    </location>
</feature>
<comment type="similarity">
    <text evidence="2">Belongs to the binding-protein-dependent transport system permease family. HisMQ subfamily.</text>
</comment>
<dbReference type="RefSeq" id="WP_344042955.1">
    <property type="nucleotide sequence ID" value="NZ_BAAAPB010000001.1"/>
</dbReference>
<dbReference type="PANTHER" id="PTHR30614">
    <property type="entry name" value="MEMBRANE COMPONENT OF AMINO ACID ABC TRANSPORTER"/>
    <property type="match status" value="1"/>
</dbReference>
<keyword evidence="5 7" id="KW-1133">Transmembrane helix</keyword>
<evidence type="ECO:0000313" key="10">
    <source>
        <dbReference type="Proteomes" id="UP001500571"/>
    </source>
</evidence>
<evidence type="ECO:0000256" key="3">
    <source>
        <dbReference type="ARBA" id="ARBA00022692"/>
    </source>
</evidence>
<evidence type="ECO:0000256" key="5">
    <source>
        <dbReference type="ARBA" id="ARBA00022989"/>
    </source>
</evidence>
<accession>A0ABN2QHC4</accession>
<evidence type="ECO:0000256" key="6">
    <source>
        <dbReference type="ARBA" id="ARBA00023136"/>
    </source>
</evidence>
<protein>
    <submittedName>
        <fullName evidence="9">Amino acid ABC transporter permease</fullName>
    </submittedName>
</protein>
<evidence type="ECO:0000313" key="9">
    <source>
        <dbReference type="EMBL" id="GAA1952443.1"/>
    </source>
</evidence>
<dbReference type="CDD" id="cd06261">
    <property type="entry name" value="TM_PBP2"/>
    <property type="match status" value="1"/>
</dbReference>
<evidence type="ECO:0000256" key="1">
    <source>
        <dbReference type="ARBA" id="ARBA00004141"/>
    </source>
</evidence>
<dbReference type="SUPFAM" id="SSF161098">
    <property type="entry name" value="MetI-like"/>
    <property type="match status" value="1"/>
</dbReference>
<dbReference type="Gene3D" id="1.10.3720.10">
    <property type="entry name" value="MetI-like"/>
    <property type="match status" value="1"/>
</dbReference>
<dbReference type="PROSITE" id="PS50928">
    <property type="entry name" value="ABC_TM1"/>
    <property type="match status" value="1"/>
</dbReference>
<reference evidence="9 10" key="1">
    <citation type="journal article" date="2019" name="Int. J. Syst. Evol. Microbiol.">
        <title>The Global Catalogue of Microorganisms (GCM) 10K type strain sequencing project: providing services to taxonomists for standard genome sequencing and annotation.</title>
        <authorList>
            <consortium name="The Broad Institute Genomics Platform"/>
            <consortium name="The Broad Institute Genome Sequencing Center for Infectious Disease"/>
            <person name="Wu L."/>
            <person name="Ma J."/>
        </authorList>
    </citation>
    <scope>NUCLEOTIDE SEQUENCE [LARGE SCALE GENOMIC DNA]</scope>
    <source>
        <strain evidence="9 10">JCM 15309</strain>
    </source>
</reference>
<dbReference type="InterPro" id="IPR000515">
    <property type="entry name" value="MetI-like"/>
</dbReference>
<dbReference type="Pfam" id="PF00528">
    <property type="entry name" value="BPD_transp_1"/>
    <property type="match status" value="1"/>
</dbReference>
<dbReference type="InterPro" id="IPR035906">
    <property type="entry name" value="MetI-like_sf"/>
</dbReference>
<gene>
    <name evidence="9" type="ORF">GCM10009798_09620</name>
</gene>
<evidence type="ECO:0000259" key="8">
    <source>
        <dbReference type="PROSITE" id="PS50928"/>
    </source>
</evidence>
<evidence type="ECO:0000256" key="4">
    <source>
        <dbReference type="ARBA" id="ARBA00022970"/>
    </source>
</evidence>
<keyword evidence="7" id="KW-0813">Transport</keyword>
<dbReference type="InterPro" id="IPR043429">
    <property type="entry name" value="ArtM/GltK/GlnP/TcyL/YhdX-like"/>
</dbReference>
<feature type="domain" description="ABC transmembrane type-1" evidence="8">
    <location>
        <begin position="77"/>
        <end position="270"/>
    </location>
</feature>
<comment type="caution">
    <text evidence="9">The sequence shown here is derived from an EMBL/GenBank/DDBJ whole genome shotgun (WGS) entry which is preliminary data.</text>
</comment>
<keyword evidence="10" id="KW-1185">Reference proteome</keyword>
<keyword evidence="3 7" id="KW-0812">Transmembrane</keyword>
<feature type="transmembrane region" description="Helical" evidence="7">
    <location>
        <begin position="249"/>
        <end position="270"/>
    </location>
</feature>
<evidence type="ECO:0000256" key="7">
    <source>
        <dbReference type="RuleBase" id="RU363032"/>
    </source>
</evidence>
<feature type="transmembrane region" description="Helical" evidence="7">
    <location>
        <begin position="151"/>
        <end position="171"/>
    </location>
</feature>
<name>A0ABN2QHC4_9ACTN</name>
<dbReference type="Proteomes" id="UP001500571">
    <property type="component" value="Unassembled WGS sequence"/>
</dbReference>
<sequence length="285" mass="31572">MSAVEAWTPSVRQLERESVERRRRHQRALVALVVTLVVFAVIVVAVTSSPGWDRVKETFFSWPDMKAAFPDVLHGFLKYNVAMFLIAEPLILLVGIAVAVTRHTVSPWLTPLRILAVVYTDLFRGLPTILVVTLFGLGIPALQLTGVTNSLFWLTLVALVLCYGAYVAEVIRAGIDSVHPTQLASAEALALSRAQAMWHVILPQALRRVVPPLVNDFVSLQKDTALISVVGVFEALKAASDYGNYHFNYSPMVLAGVFFLVVTIPVARLTDWLSARARRREWGRS</sequence>
<feature type="transmembrane region" description="Helical" evidence="7">
    <location>
        <begin position="112"/>
        <end position="139"/>
    </location>
</feature>
<keyword evidence="6 7" id="KW-0472">Membrane</keyword>
<comment type="subcellular location">
    <subcellularLocation>
        <location evidence="7">Cell membrane</location>
        <topology evidence="7">Multi-pass membrane protein</topology>
    </subcellularLocation>
    <subcellularLocation>
        <location evidence="1">Membrane</location>
        <topology evidence="1">Multi-pass membrane protein</topology>
    </subcellularLocation>
</comment>
<evidence type="ECO:0000256" key="2">
    <source>
        <dbReference type="ARBA" id="ARBA00010072"/>
    </source>
</evidence>
<proteinExistence type="inferred from homology"/>
<feature type="transmembrane region" description="Helical" evidence="7">
    <location>
        <begin position="28"/>
        <end position="47"/>
    </location>
</feature>
<dbReference type="PANTHER" id="PTHR30614:SF20">
    <property type="entry name" value="GLUTAMINE TRANSPORT SYSTEM PERMEASE PROTEIN GLNP"/>
    <property type="match status" value="1"/>
</dbReference>
<organism evidence="9 10">
    <name type="scientific">Nocardioides panacihumi</name>
    <dbReference type="NCBI Taxonomy" id="400774"/>
    <lineage>
        <taxon>Bacteria</taxon>
        <taxon>Bacillati</taxon>
        <taxon>Actinomycetota</taxon>
        <taxon>Actinomycetes</taxon>
        <taxon>Propionibacteriales</taxon>
        <taxon>Nocardioidaceae</taxon>
        <taxon>Nocardioides</taxon>
    </lineage>
</organism>
<keyword evidence="4" id="KW-0029">Amino-acid transport</keyword>